<dbReference type="InterPro" id="IPR017601">
    <property type="entry name" value="DGQHR-contain_dom"/>
</dbReference>
<sequence>MSIEIPAFQVIQNNISMLVFVTTVKMIYERFDVSRRIDDKKLGYQRSFSKKRIKEIKNYINQEQGIIPNSILVNIDEGKFDYQENNNLLILHETESLGLIIDGQHRVNGCYDANPDFKLMVIATLGLSIKDQARLFVTINKTQKGVPASLYLDLMNLLEGDIEDFDGEGVSAERRAREIAIRLNETDESPLYELIRTTGESGFGISLNEFVNQIRDYVEPKTGKLANYGFEQQYKVFEIYFRAVKAVFLEQWEDPKSYVLKTVGFGGLMQAFYEIFNLVIQKYQLFNTENTIKVLKLIQDFKFDRDNLPSGGGFKAQEKAGDMIVSKLKNAVREDFVVMIGD</sequence>
<evidence type="ECO:0008006" key="3">
    <source>
        <dbReference type="Google" id="ProtNLM"/>
    </source>
</evidence>
<dbReference type="Proteomes" id="UP000299367">
    <property type="component" value="Unassembled WGS sequence"/>
</dbReference>
<protein>
    <recommendedName>
        <fullName evidence="3">DGQHR domain protein</fullName>
    </recommendedName>
</protein>
<organism evidence="1 2">
    <name type="scientific">Dolichospermum planctonicum</name>
    <dbReference type="NCBI Taxonomy" id="136072"/>
    <lineage>
        <taxon>Bacteria</taxon>
        <taxon>Bacillati</taxon>
        <taxon>Cyanobacteriota</taxon>
        <taxon>Cyanophyceae</taxon>
        <taxon>Nostocales</taxon>
        <taxon>Aphanizomenonaceae</taxon>
        <taxon>Dolichospermum</taxon>
    </lineage>
</organism>
<evidence type="ECO:0000313" key="2">
    <source>
        <dbReference type="Proteomes" id="UP000299367"/>
    </source>
</evidence>
<dbReference type="AlphaFoldDB" id="A0A480AGF0"/>
<dbReference type="CDD" id="cd16413">
    <property type="entry name" value="DGQHR_domain"/>
    <property type="match status" value="1"/>
</dbReference>
<dbReference type="InterPro" id="IPR017642">
    <property type="entry name" value="DNA_S_mod_DndB"/>
</dbReference>
<proteinExistence type="predicted"/>
<reference evidence="2" key="1">
    <citation type="submission" date="2019-02" db="EMBL/GenBank/DDBJ databases">
        <title>Draft genome sequence of Dolichospermum planctonicum NIES-80.</title>
        <authorList>
            <person name="Yamaguchi H."/>
            <person name="Suzuki S."/>
            <person name="Kawachi M."/>
        </authorList>
    </citation>
    <scope>NUCLEOTIDE SEQUENCE [LARGE SCALE GENOMIC DNA]</scope>
    <source>
        <strain evidence="2">NIES-80</strain>
    </source>
</reference>
<evidence type="ECO:0000313" key="1">
    <source>
        <dbReference type="EMBL" id="GCL43422.1"/>
    </source>
</evidence>
<comment type="caution">
    <text evidence="1">The sequence shown here is derived from an EMBL/GenBank/DDBJ whole genome shotgun (WGS) entry which is preliminary data.</text>
</comment>
<accession>A0A480AGF0</accession>
<gene>
    <name evidence="1" type="ORF">NIES80_31360</name>
</gene>
<dbReference type="Pfam" id="PF14072">
    <property type="entry name" value="DndB"/>
    <property type="match status" value="1"/>
</dbReference>
<dbReference type="OrthoDB" id="9789139at2"/>
<dbReference type="RefSeq" id="WP_137908905.1">
    <property type="nucleotide sequence ID" value="NZ_BJCF01000040.1"/>
</dbReference>
<dbReference type="EMBL" id="BJCF01000040">
    <property type="protein sequence ID" value="GCL43422.1"/>
    <property type="molecule type" value="Genomic_DNA"/>
</dbReference>
<name>A0A480AGF0_9CYAN</name>
<dbReference type="NCBIfam" id="TIGR03187">
    <property type="entry name" value="DGQHR"/>
    <property type="match status" value="1"/>
</dbReference>